<proteinExistence type="predicted"/>
<dbReference type="HOGENOM" id="CLU_2347926_0_0_1"/>
<reference evidence="2" key="2">
    <citation type="submission" date="2015-01" db="EMBL/GenBank/DDBJ databases">
        <title>Evolutionary Origins and Diversification of the Mycorrhizal Mutualists.</title>
        <authorList>
            <consortium name="DOE Joint Genome Institute"/>
            <consortium name="Mycorrhizal Genomics Consortium"/>
            <person name="Kohler A."/>
            <person name="Kuo A."/>
            <person name="Nagy L.G."/>
            <person name="Floudas D."/>
            <person name="Copeland A."/>
            <person name="Barry K.W."/>
            <person name="Cichocki N."/>
            <person name="Veneault-Fourrey C."/>
            <person name="LaButti K."/>
            <person name="Lindquist E.A."/>
            <person name="Lipzen A."/>
            <person name="Lundell T."/>
            <person name="Morin E."/>
            <person name="Murat C."/>
            <person name="Riley R."/>
            <person name="Ohm R."/>
            <person name="Sun H."/>
            <person name="Tunlid A."/>
            <person name="Henrissat B."/>
            <person name="Grigoriev I.V."/>
            <person name="Hibbett D.S."/>
            <person name="Martin F."/>
        </authorList>
    </citation>
    <scope>NUCLEOTIDE SEQUENCE [LARGE SCALE GENOMIC DNA]</scope>
    <source>
        <strain evidence="2">Foug A</strain>
    </source>
</reference>
<organism evidence="1 2">
    <name type="scientific">Scleroderma citrinum Foug A</name>
    <dbReference type="NCBI Taxonomy" id="1036808"/>
    <lineage>
        <taxon>Eukaryota</taxon>
        <taxon>Fungi</taxon>
        <taxon>Dikarya</taxon>
        <taxon>Basidiomycota</taxon>
        <taxon>Agaricomycotina</taxon>
        <taxon>Agaricomycetes</taxon>
        <taxon>Agaricomycetidae</taxon>
        <taxon>Boletales</taxon>
        <taxon>Sclerodermatineae</taxon>
        <taxon>Sclerodermataceae</taxon>
        <taxon>Scleroderma</taxon>
    </lineage>
</organism>
<gene>
    <name evidence="1" type="ORF">SCLCIDRAFT_434468</name>
</gene>
<evidence type="ECO:0000313" key="1">
    <source>
        <dbReference type="EMBL" id="KIM53523.1"/>
    </source>
</evidence>
<name>A0A0C2YV53_9AGAM</name>
<sequence length="97" mass="11001">MLALGKCDSPFILQSTVATRFSPKAESQLYQWALDVGIGIAYFRRWFRCFSRRYGNTFRLLCLGTNHPVNEPHTGKSHGIGQEMGAAAQIQERMHNI</sequence>
<keyword evidence="2" id="KW-1185">Reference proteome</keyword>
<dbReference type="InParanoid" id="A0A0C2YV53"/>
<reference evidence="1 2" key="1">
    <citation type="submission" date="2014-04" db="EMBL/GenBank/DDBJ databases">
        <authorList>
            <consortium name="DOE Joint Genome Institute"/>
            <person name="Kuo A."/>
            <person name="Kohler A."/>
            <person name="Nagy L.G."/>
            <person name="Floudas D."/>
            <person name="Copeland A."/>
            <person name="Barry K.W."/>
            <person name="Cichocki N."/>
            <person name="Veneault-Fourrey C."/>
            <person name="LaButti K."/>
            <person name="Lindquist E.A."/>
            <person name="Lipzen A."/>
            <person name="Lundell T."/>
            <person name="Morin E."/>
            <person name="Murat C."/>
            <person name="Sun H."/>
            <person name="Tunlid A."/>
            <person name="Henrissat B."/>
            <person name="Grigoriev I.V."/>
            <person name="Hibbett D.S."/>
            <person name="Martin F."/>
            <person name="Nordberg H.P."/>
            <person name="Cantor M.N."/>
            <person name="Hua S.X."/>
        </authorList>
    </citation>
    <scope>NUCLEOTIDE SEQUENCE [LARGE SCALE GENOMIC DNA]</scope>
    <source>
        <strain evidence="1 2">Foug A</strain>
    </source>
</reference>
<dbReference type="Proteomes" id="UP000053989">
    <property type="component" value="Unassembled WGS sequence"/>
</dbReference>
<dbReference type="AlphaFoldDB" id="A0A0C2YV53"/>
<accession>A0A0C2YV53</accession>
<evidence type="ECO:0000313" key="2">
    <source>
        <dbReference type="Proteomes" id="UP000053989"/>
    </source>
</evidence>
<protein>
    <submittedName>
        <fullName evidence="1">Uncharacterized protein</fullName>
    </submittedName>
</protein>
<dbReference type="EMBL" id="KN822179">
    <property type="protein sequence ID" value="KIM53523.1"/>
    <property type="molecule type" value="Genomic_DNA"/>
</dbReference>